<dbReference type="OrthoDB" id="431720at2759"/>
<name>A0A3M0IM87_HIRRU</name>
<feature type="compositionally biased region" description="Pro residues" evidence="1">
    <location>
        <begin position="34"/>
        <end position="46"/>
    </location>
</feature>
<evidence type="ECO:0000256" key="1">
    <source>
        <dbReference type="SAM" id="MobiDB-lite"/>
    </source>
</evidence>
<dbReference type="Proteomes" id="UP000269221">
    <property type="component" value="Unassembled WGS sequence"/>
</dbReference>
<reference evidence="2 3" key="1">
    <citation type="submission" date="2018-07" db="EMBL/GenBank/DDBJ databases">
        <title>A high quality draft genome assembly of the barn swallow (H. rustica rustica).</title>
        <authorList>
            <person name="Formenti G."/>
            <person name="Chiara M."/>
            <person name="Poveda L."/>
            <person name="Francoijs K.-J."/>
            <person name="Bonisoli-Alquati A."/>
            <person name="Canova L."/>
            <person name="Gianfranceschi L."/>
            <person name="Horner D.S."/>
            <person name="Saino N."/>
        </authorList>
    </citation>
    <scope>NUCLEOTIDE SEQUENCE [LARGE SCALE GENOMIC DNA]</scope>
    <source>
        <strain evidence="2">Chelidonia</strain>
        <tissue evidence="2">Blood</tissue>
    </source>
</reference>
<dbReference type="AlphaFoldDB" id="A0A3M0IM87"/>
<keyword evidence="3" id="KW-1185">Reference proteome</keyword>
<comment type="caution">
    <text evidence="2">The sequence shown here is derived from an EMBL/GenBank/DDBJ whole genome shotgun (WGS) entry which is preliminary data.</text>
</comment>
<proteinExistence type="predicted"/>
<dbReference type="STRING" id="333673.A0A3M0IM87"/>
<evidence type="ECO:0000313" key="2">
    <source>
        <dbReference type="EMBL" id="RMB90067.1"/>
    </source>
</evidence>
<sequence length="183" mass="20837">MMIMEYYRQSKAKKLQAMREEQNRTPLMFQRMEPPSPTQEGPPGPDAAPAAEPAARDGDMKESQSWVTQRAQEMFQRTGTWSPERGHPDDVPSSRPSSQTIADSSPMKRSASLLGRARGVRLDDFSLERVPPAEDGQRHHPRRGHRGHRASERSLSRYTKPTATQNWSRRFQTRSLVSEGDPR</sequence>
<organism evidence="2 3">
    <name type="scientific">Hirundo rustica rustica</name>
    <dbReference type="NCBI Taxonomy" id="333673"/>
    <lineage>
        <taxon>Eukaryota</taxon>
        <taxon>Metazoa</taxon>
        <taxon>Chordata</taxon>
        <taxon>Craniata</taxon>
        <taxon>Vertebrata</taxon>
        <taxon>Euteleostomi</taxon>
        <taxon>Archelosauria</taxon>
        <taxon>Archosauria</taxon>
        <taxon>Dinosauria</taxon>
        <taxon>Saurischia</taxon>
        <taxon>Theropoda</taxon>
        <taxon>Coelurosauria</taxon>
        <taxon>Aves</taxon>
        <taxon>Neognathae</taxon>
        <taxon>Neoaves</taxon>
        <taxon>Telluraves</taxon>
        <taxon>Australaves</taxon>
        <taxon>Passeriformes</taxon>
        <taxon>Sylvioidea</taxon>
        <taxon>Hirundinidae</taxon>
        <taxon>Hirundo</taxon>
    </lineage>
</organism>
<feature type="compositionally biased region" description="Polar residues" evidence="1">
    <location>
        <begin position="156"/>
        <end position="176"/>
    </location>
</feature>
<evidence type="ECO:0000313" key="3">
    <source>
        <dbReference type="Proteomes" id="UP000269221"/>
    </source>
</evidence>
<feature type="region of interest" description="Disordered" evidence="1">
    <location>
        <begin position="14"/>
        <end position="183"/>
    </location>
</feature>
<gene>
    <name evidence="2" type="ORF">DUI87_33522</name>
</gene>
<accession>A0A3M0IM87</accession>
<feature type="compositionally biased region" description="Polar residues" evidence="1">
    <location>
        <begin position="94"/>
        <end position="103"/>
    </location>
</feature>
<feature type="compositionally biased region" description="Basic residues" evidence="1">
    <location>
        <begin position="139"/>
        <end position="148"/>
    </location>
</feature>
<feature type="compositionally biased region" description="Polar residues" evidence="1">
    <location>
        <begin position="63"/>
        <end position="81"/>
    </location>
</feature>
<protein>
    <submittedName>
        <fullName evidence="2">Uncharacterized protein</fullName>
    </submittedName>
</protein>
<dbReference type="EMBL" id="QRBI01000260">
    <property type="protein sequence ID" value="RMB90067.1"/>
    <property type="molecule type" value="Genomic_DNA"/>
</dbReference>
<feature type="compositionally biased region" description="Basic and acidic residues" evidence="1">
    <location>
        <begin position="120"/>
        <end position="138"/>
    </location>
</feature>